<gene>
    <name evidence="2" type="ORF">RUMHYD_02868</name>
</gene>
<dbReference type="Proteomes" id="UP000003100">
    <property type="component" value="Unassembled WGS sequence"/>
</dbReference>
<evidence type="ECO:0000259" key="1">
    <source>
        <dbReference type="Pfam" id="PF13754"/>
    </source>
</evidence>
<evidence type="ECO:0000313" key="3">
    <source>
        <dbReference type="Proteomes" id="UP000003100"/>
    </source>
</evidence>
<accession>C0CPR7</accession>
<dbReference type="RefSeq" id="WP_005950588.1">
    <property type="nucleotide sequence ID" value="NZ_CP136423.1"/>
</dbReference>
<dbReference type="AlphaFoldDB" id="C0CPR7"/>
<proteinExistence type="predicted"/>
<keyword evidence="3" id="KW-1185">Reference proteome</keyword>
<organism evidence="2 3">
    <name type="scientific">Blautia hydrogenotrophica (strain DSM 10507 / JCM 14656 / S5a33)</name>
    <name type="common">Ruminococcus hydrogenotrophicus</name>
    <dbReference type="NCBI Taxonomy" id="476272"/>
    <lineage>
        <taxon>Bacteria</taxon>
        <taxon>Bacillati</taxon>
        <taxon>Bacillota</taxon>
        <taxon>Clostridia</taxon>
        <taxon>Lachnospirales</taxon>
        <taxon>Lachnospiraceae</taxon>
        <taxon>Blautia</taxon>
    </lineage>
</organism>
<dbReference type="GeneID" id="86822562"/>
<dbReference type="Pfam" id="PF13754">
    <property type="entry name" value="Big_3_4"/>
    <property type="match status" value="1"/>
</dbReference>
<dbReference type="EMBL" id="ACBZ01000158">
    <property type="protein sequence ID" value="EEG48237.1"/>
    <property type="molecule type" value="Genomic_DNA"/>
</dbReference>
<dbReference type="HOGENOM" id="CLU_2244729_0_0_9"/>
<reference evidence="2 3" key="1">
    <citation type="submission" date="2009-01" db="EMBL/GenBank/DDBJ databases">
        <authorList>
            <person name="Fulton L."/>
            <person name="Clifton S."/>
            <person name="Fulton B."/>
            <person name="Xu J."/>
            <person name="Minx P."/>
            <person name="Pepin K.H."/>
            <person name="Johnson M."/>
            <person name="Bhonagiri V."/>
            <person name="Nash W.E."/>
            <person name="Mardis E.R."/>
            <person name="Wilson R.K."/>
        </authorList>
    </citation>
    <scope>NUCLEOTIDE SEQUENCE [LARGE SCALE GENOMIC DNA]</scope>
    <source>
        <strain evidence="3">DSM 10507 / JCM 14656 / S5a33</strain>
    </source>
</reference>
<dbReference type="eggNOG" id="ENOG5032845">
    <property type="taxonomic scope" value="Bacteria"/>
</dbReference>
<sequence>MVIRLVGNIDGKEMVLERVEGDWWEIAIPPPKSGTYIADFTAYDDAGNVAYCTKILVTFHLEDLCLRLEPYPYDAKAERPVWETKVLTSYYYAELVRRAVCRRY</sequence>
<name>C0CPR7_BLAHS</name>
<evidence type="ECO:0000313" key="2">
    <source>
        <dbReference type="EMBL" id="EEG48237.1"/>
    </source>
</evidence>
<dbReference type="InterPro" id="IPR022038">
    <property type="entry name" value="Ig-like_bact"/>
</dbReference>
<protein>
    <recommendedName>
        <fullName evidence="1">Ig-like domain-containing protein</fullName>
    </recommendedName>
</protein>
<dbReference type="PATRIC" id="fig|476272.21.peg.1002"/>
<feature type="domain" description="Ig-like" evidence="1">
    <location>
        <begin position="1"/>
        <end position="97"/>
    </location>
</feature>
<comment type="caution">
    <text evidence="2">The sequence shown here is derived from an EMBL/GenBank/DDBJ whole genome shotgun (WGS) entry which is preliminary data.</text>
</comment>
<reference evidence="2 3" key="2">
    <citation type="submission" date="2009-02" db="EMBL/GenBank/DDBJ databases">
        <title>Draft genome sequence of Blautia hydrogenotrophica DSM 10507 (Ruminococcus hydrogenotrophicus DSM 10507).</title>
        <authorList>
            <person name="Sudarsanam P."/>
            <person name="Ley R."/>
            <person name="Guruge J."/>
            <person name="Turnbaugh P.J."/>
            <person name="Mahowald M."/>
            <person name="Liep D."/>
            <person name="Gordon J."/>
        </authorList>
    </citation>
    <scope>NUCLEOTIDE SEQUENCE [LARGE SCALE GENOMIC DNA]</scope>
    <source>
        <strain evidence="3">DSM 10507 / JCM 14656 / S5a33</strain>
    </source>
</reference>